<evidence type="ECO:0000259" key="5">
    <source>
        <dbReference type="PROSITE" id="PS51078"/>
    </source>
</evidence>
<feature type="domain" description="IclR-ED" evidence="5">
    <location>
        <begin position="49"/>
        <end position="242"/>
    </location>
</feature>
<proteinExistence type="predicted"/>
<evidence type="ECO:0000256" key="1">
    <source>
        <dbReference type="ARBA" id="ARBA00023015"/>
    </source>
</evidence>
<dbReference type="EMBL" id="CP015622">
    <property type="protein sequence ID" value="ANE04826.1"/>
    <property type="molecule type" value="Genomic_DNA"/>
</dbReference>
<dbReference type="AlphaFoldDB" id="A0A172QVZ7"/>
<reference evidence="6 7" key="1">
    <citation type="submission" date="2016-05" db="EMBL/GenBank/DDBJ databases">
        <title>Complete genome sequence of Corynebacterium crudilactis, a new Corynebacterium species isolated from raw cow's milk.</title>
        <authorList>
            <person name="Christian R."/>
            <person name="Zimmermann J."/>
            <person name="Lipski A."/>
            <person name="Kalinowski J."/>
        </authorList>
    </citation>
    <scope>NUCLEOTIDE SEQUENCE [LARGE SCALE GENOMIC DNA]</scope>
    <source>
        <strain evidence="6 7">JZ16</strain>
    </source>
</reference>
<keyword evidence="1" id="KW-0805">Transcription regulation</keyword>
<dbReference type="GO" id="GO:0045892">
    <property type="term" value="P:negative regulation of DNA-templated transcription"/>
    <property type="evidence" value="ECO:0007669"/>
    <property type="project" value="TreeGrafter"/>
</dbReference>
<dbReference type="Pfam" id="PF01614">
    <property type="entry name" value="IclR_C"/>
    <property type="match status" value="1"/>
</dbReference>
<dbReference type="GO" id="GO:0003700">
    <property type="term" value="F:DNA-binding transcription factor activity"/>
    <property type="evidence" value="ECO:0007669"/>
    <property type="project" value="TreeGrafter"/>
</dbReference>
<evidence type="ECO:0000256" key="2">
    <source>
        <dbReference type="ARBA" id="ARBA00023125"/>
    </source>
</evidence>
<dbReference type="PROSITE" id="PS51077">
    <property type="entry name" value="HTH_ICLR"/>
    <property type="match status" value="1"/>
</dbReference>
<keyword evidence="2" id="KW-0238">DNA-binding</keyword>
<evidence type="ECO:0000313" key="6">
    <source>
        <dbReference type="EMBL" id="ANE04826.1"/>
    </source>
</evidence>
<evidence type="ECO:0000259" key="4">
    <source>
        <dbReference type="PROSITE" id="PS51077"/>
    </source>
</evidence>
<sequence>MRVLQCFDAENVRLGASNIARRAGLPTSTAHRLVAELVSVKLLERFADGKYGIGTHAWETFVRANPLERLRLQAQSILSDVHDELGEYVSLAVPDFVDRTILYVERFDSPDNRIQILGRHAGRLDLHTTSSGLVMLAFAAPQTIKEVTNRPFVDSYTGEITDGSSIAALLPEIRSTGYIAFMGGLVTENTAIAAPVVDHRGVVRASVGVVARTSDIDVNFVVDIVLEACQKLSARLQNDATY</sequence>
<dbReference type="SUPFAM" id="SSF55781">
    <property type="entry name" value="GAF domain-like"/>
    <property type="match status" value="1"/>
</dbReference>
<dbReference type="GO" id="GO:0003677">
    <property type="term" value="F:DNA binding"/>
    <property type="evidence" value="ECO:0007669"/>
    <property type="project" value="UniProtKB-KW"/>
</dbReference>
<evidence type="ECO:0000313" key="7">
    <source>
        <dbReference type="Proteomes" id="UP000076929"/>
    </source>
</evidence>
<dbReference type="OrthoDB" id="60629at2"/>
<evidence type="ECO:0000256" key="3">
    <source>
        <dbReference type="ARBA" id="ARBA00023163"/>
    </source>
</evidence>
<dbReference type="InterPro" id="IPR029016">
    <property type="entry name" value="GAF-like_dom_sf"/>
</dbReference>
<dbReference type="InterPro" id="IPR036390">
    <property type="entry name" value="WH_DNA-bd_sf"/>
</dbReference>
<dbReference type="SMART" id="SM00346">
    <property type="entry name" value="HTH_ICLR"/>
    <property type="match status" value="1"/>
</dbReference>
<dbReference type="Gene3D" id="1.10.10.10">
    <property type="entry name" value="Winged helix-like DNA-binding domain superfamily/Winged helix DNA-binding domain"/>
    <property type="match status" value="1"/>
</dbReference>
<keyword evidence="7" id="KW-1185">Reference proteome</keyword>
<dbReference type="PANTHER" id="PTHR30136">
    <property type="entry name" value="HELIX-TURN-HELIX TRANSCRIPTIONAL REGULATOR, ICLR FAMILY"/>
    <property type="match status" value="1"/>
</dbReference>
<organism evidence="6 7">
    <name type="scientific">Corynebacterium crudilactis</name>
    <dbReference type="NCBI Taxonomy" id="1652495"/>
    <lineage>
        <taxon>Bacteria</taxon>
        <taxon>Bacillati</taxon>
        <taxon>Actinomycetota</taxon>
        <taxon>Actinomycetes</taxon>
        <taxon>Mycobacteriales</taxon>
        <taxon>Corynebacteriaceae</taxon>
        <taxon>Corynebacterium</taxon>
    </lineage>
</organism>
<dbReference type="PANTHER" id="PTHR30136:SF24">
    <property type="entry name" value="HTH-TYPE TRANSCRIPTIONAL REPRESSOR ALLR"/>
    <property type="match status" value="1"/>
</dbReference>
<dbReference type="Pfam" id="PF09339">
    <property type="entry name" value="HTH_IclR"/>
    <property type="match status" value="1"/>
</dbReference>
<dbReference type="Proteomes" id="UP000076929">
    <property type="component" value="Chromosome"/>
</dbReference>
<keyword evidence="3" id="KW-0804">Transcription</keyword>
<dbReference type="PROSITE" id="PS51078">
    <property type="entry name" value="ICLR_ED"/>
    <property type="match status" value="1"/>
</dbReference>
<protein>
    <submittedName>
        <fullName evidence="6">IclR family transcriptional regulator</fullName>
    </submittedName>
</protein>
<dbReference type="InterPro" id="IPR005471">
    <property type="entry name" value="Tscrpt_reg_IclR_N"/>
</dbReference>
<dbReference type="SUPFAM" id="SSF46785">
    <property type="entry name" value="Winged helix' DNA-binding domain"/>
    <property type="match status" value="1"/>
</dbReference>
<feature type="domain" description="HTH iclR-type" evidence="4">
    <location>
        <begin position="1"/>
        <end position="55"/>
    </location>
</feature>
<name>A0A172QVZ7_9CORY</name>
<dbReference type="Gene3D" id="3.30.450.40">
    <property type="match status" value="1"/>
</dbReference>
<accession>A0A172QVZ7</accession>
<dbReference type="InterPro" id="IPR014757">
    <property type="entry name" value="Tscrpt_reg_IclR_C"/>
</dbReference>
<dbReference type="STRING" id="1652495.ccrud_11900"/>
<dbReference type="InterPro" id="IPR036388">
    <property type="entry name" value="WH-like_DNA-bd_sf"/>
</dbReference>
<dbReference type="KEGG" id="ccjz:ccrud_11900"/>
<dbReference type="InterPro" id="IPR050707">
    <property type="entry name" value="HTH_MetabolicPath_Reg"/>
</dbReference>
<gene>
    <name evidence="6" type="ORF">ccrud_11900</name>
</gene>